<keyword evidence="5" id="KW-0100">Branched-chain amino acid biosynthesis</keyword>
<evidence type="ECO:0000256" key="6">
    <source>
        <dbReference type="SAM" id="MobiDB-lite"/>
    </source>
</evidence>
<dbReference type="GO" id="GO:0009099">
    <property type="term" value="P:L-valine biosynthetic process"/>
    <property type="evidence" value="ECO:0007669"/>
    <property type="project" value="UniProtKB-UniPathway"/>
</dbReference>
<dbReference type="Gene3D" id="3.30.70.260">
    <property type="match status" value="1"/>
</dbReference>
<keyword evidence="4" id="KW-0028">Amino-acid biosynthesis</keyword>
<feature type="domain" description="ACT" evidence="7">
    <location>
        <begin position="63"/>
        <end position="137"/>
    </location>
</feature>
<feature type="region of interest" description="Disordered" evidence="6">
    <location>
        <begin position="23"/>
        <end position="51"/>
    </location>
</feature>
<dbReference type="Gene3D" id="3.30.70.1150">
    <property type="entry name" value="ACT-like. Chain A, domain 2"/>
    <property type="match status" value="1"/>
</dbReference>
<evidence type="ECO:0000256" key="4">
    <source>
        <dbReference type="ARBA" id="ARBA00022605"/>
    </source>
</evidence>
<name>A0A1G8TZS0_9EURY</name>
<dbReference type="InterPro" id="IPR054480">
    <property type="entry name" value="AHAS_small-like_ACT"/>
</dbReference>
<dbReference type="InterPro" id="IPR045865">
    <property type="entry name" value="ACT-like_dom_sf"/>
</dbReference>
<dbReference type="GO" id="GO:0009097">
    <property type="term" value="P:isoleucine biosynthetic process"/>
    <property type="evidence" value="ECO:0007669"/>
    <property type="project" value="UniProtKB-UniPathway"/>
</dbReference>
<dbReference type="InterPro" id="IPR002912">
    <property type="entry name" value="ACT_dom"/>
</dbReference>
<accession>A0A1G8TZS0</accession>
<evidence type="ECO:0000313" key="8">
    <source>
        <dbReference type="EMBL" id="SDJ46844.1"/>
    </source>
</evidence>
<feature type="compositionally biased region" description="Polar residues" evidence="6">
    <location>
        <begin position="233"/>
        <end position="244"/>
    </location>
</feature>
<dbReference type="Proteomes" id="UP000198882">
    <property type="component" value="Unassembled WGS sequence"/>
</dbReference>
<dbReference type="NCBIfam" id="NF008864">
    <property type="entry name" value="PRK11895.1"/>
    <property type="match status" value="1"/>
</dbReference>
<dbReference type="GO" id="GO:0005829">
    <property type="term" value="C:cytosol"/>
    <property type="evidence" value="ECO:0007669"/>
    <property type="project" value="TreeGrafter"/>
</dbReference>
<evidence type="ECO:0000256" key="1">
    <source>
        <dbReference type="ARBA" id="ARBA00004974"/>
    </source>
</evidence>
<dbReference type="GO" id="GO:1990610">
    <property type="term" value="F:acetolactate synthase regulator activity"/>
    <property type="evidence" value="ECO:0007669"/>
    <property type="project" value="InterPro"/>
</dbReference>
<evidence type="ECO:0000256" key="3">
    <source>
        <dbReference type="ARBA" id="ARBA00006341"/>
    </source>
</evidence>
<dbReference type="EMBL" id="FNFE01000001">
    <property type="protein sequence ID" value="SDJ46844.1"/>
    <property type="molecule type" value="Genomic_DNA"/>
</dbReference>
<dbReference type="NCBIfam" id="TIGR00119">
    <property type="entry name" value="acolac_sm"/>
    <property type="match status" value="1"/>
</dbReference>
<reference evidence="9" key="1">
    <citation type="submission" date="2016-10" db="EMBL/GenBank/DDBJ databases">
        <authorList>
            <person name="Varghese N."/>
            <person name="Submissions S."/>
        </authorList>
    </citation>
    <scope>NUCLEOTIDE SEQUENCE [LARGE SCALE GENOMIC DNA]</scope>
    <source>
        <strain evidence="9">B4,CECT 8067,JCM 17497</strain>
    </source>
</reference>
<dbReference type="AlphaFoldDB" id="A0A1G8TZS0"/>
<comment type="similarity">
    <text evidence="3">Belongs to the acetolactate synthase small subunit family.</text>
</comment>
<dbReference type="PANTHER" id="PTHR30239">
    <property type="entry name" value="ACETOLACTATE SYNTHASE SMALL SUBUNIT"/>
    <property type="match status" value="1"/>
</dbReference>
<organism evidence="8 9">
    <name type="scientific">Natronorubrum texcoconense</name>
    <dbReference type="NCBI Taxonomy" id="1095776"/>
    <lineage>
        <taxon>Archaea</taxon>
        <taxon>Methanobacteriati</taxon>
        <taxon>Methanobacteriota</taxon>
        <taxon>Stenosarchaea group</taxon>
        <taxon>Halobacteria</taxon>
        <taxon>Halobacteriales</taxon>
        <taxon>Natrialbaceae</taxon>
        <taxon>Natronorubrum</taxon>
    </lineage>
</organism>
<dbReference type="FunFam" id="3.30.70.260:FF:000001">
    <property type="entry name" value="Acetolactate synthase, small subunit"/>
    <property type="match status" value="1"/>
</dbReference>
<dbReference type="InterPro" id="IPR019455">
    <property type="entry name" value="Acetolactate_synth_ssu_C"/>
</dbReference>
<gene>
    <name evidence="8" type="ORF">SAMN04515672_0666</name>
</gene>
<dbReference type="InterPro" id="IPR027271">
    <property type="entry name" value="Acetolactate_synth/TF_NikR_C"/>
</dbReference>
<evidence type="ECO:0000256" key="5">
    <source>
        <dbReference type="ARBA" id="ARBA00023304"/>
    </source>
</evidence>
<comment type="pathway">
    <text evidence="2">Amino-acid biosynthesis; L-valine biosynthesis; L-valine from pyruvate: step 1/4.</text>
</comment>
<dbReference type="InterPro" id="IPR004789">
    <property type="entry name" value="Acetalactate_synth_ssu"/>
</dbReference>
<keyword evidence="9" id="KW-1185">Reference proteome</keyword>
<dbReference type="SUPFAM" id="SSF55021">
    <property type="entry name" value="ACT-like"/>
    <property type="match status" value="2"/>
</dbReference>
<dbReference type="STRING" id="1095776.SAMN04515672_0666"/>
<comment type="pathway">
    <text evidence="1">Amino-acid biosynthesis; L-isoleucine biosynthesis; L-isoleucine from 2-oxobutanoate: step 1/4.</text>
</comment>
<dbReference type="PROSITE" id="PS51671">
    <property type="entry name" value="ACT"/>
    <property type="match status" value="1"/>
</dbReference>
<dbReference type="Pfam" id="PF10369">
    <property type="entry name" value="ALS_ss_C"/>
    <property type="match status" value="1"/>
</dbReference>
<dbReference type="CDD" id="cd04878">
    <property type="entry name" value="ACT_AHAS"/>
    <property type="match status" value="1"/>
</dbReference>
<evidence type="ECO:0000259" key="7">
    <source>
        <dbReference type="PROSITE" id="PS51671"/>
    </source>
</evidence>
<dbReference type="Pfam" id="PF22629">
    <property type="entry name" value="ACT_AHAS_ss"/>
    <property type="match status" value="1"/>
</dbReference>
<dbReference type="GO" id="GO:0003984">
    <property type="term" value="F:acetolactate synthase activity"/>
    <property type="evidence" value="ECO:0007669"/>
    <property type="project" value="TreeGrafter"/>
</dbReference>
<evidence type="ECO:0000256" key="2">
    <source>
        <dbReference type="ARBA" id="ARBA00005025"/>
    </source>
</evidence>
<dbReference type="UniPathway" id="UPA00047">
    <property type="reaction ID" value="UER00055"/>
</dbReference>
<dbReference type="InterPro" id="IPR039557">
    <property type="entry name" value="AHAS_ACT"/>
</dbReference>
<dbReference type="PANTHER" id="PTHR30239:SF0">
    <property type="entry name" value="ACETOLACTATE SYNTHASE SMALL SUBUNIT 1, CHLOROPLASTIC"/>
    <property type="match status" value="1"/>
</dbReference>
<evidence type="ECO:0000313" key="9">
    <source>
        <dbReference type="Proteomes" id="UP000198882"/>
    </source>
</evidence>
<protein>
    <submittedName>
        <fullName evidence="8">Acetolactate synthase, small subunit</fullName>
    </submittedName>
</protein>
<proteinExistence type="inferred from homology"/>
<feature type="region of interest" description="Disordered" evidence="6">
    <location>
        <begin position="210"/>
        <end position="244"/>
    </location>
</feature>
<sequence length="244" mass="26776">MITYEFRKSKLSRLHTNHEVVRVKRGLDGPAPEERPTPDGRRNKQGIRIDPEVEAKHEPRRTVISALVTHEPGVLSDVSGLFSRRQFNIESLTVGPTEDDERARITVVVEEPDPGIDQIKKQLRKLVPVISVRELEPDAMRRELALVKVTADEPAQVNAVADMYDATTVDSSPETATFEITGSRQKIEAAIETFGQFGVREISRTGTTALARGTEDTAAPVSATESAADGANQDGTYTQTADDD</sequence>
<dbReference type="UniPathway" id="UPA00049">
    <property type="reaction ID" value="UER00059"/>
</dbReference>